<dbReference type="Pfam" id="PF13664">
    <property type="entry name" value="DUF4149"/>
    <property type="match status" value="1"/>
</dbReference>
<evidence type="ECO:0000259" key="7">
    <source>
        <dbReference type="Pfam" id="PF13664"/>
    </source>
</evidence>
<feature type="transmembrane region" description="Helical" evidence="6">
    <location>
        <begin position="12"/>
        <end position="31"/>
    </location>
</feature>
<evidence type="ECO:0000256" key="4">
    <source>
        <dbReference type="ARBA" id="ARBA00023136"/>
    </source>
</evidence>
<keyword evidence="2 6" id="KW-0812">Transmembrane</keyword>
<evidence type="ECO:0000256" key="5">
    <source>
        <dbReference type="SAM" id="MobiDB-lite"/>
    </source>
</evidence>
<keyword evidence="3 6" id="KW-1133">Transmembrane helix</keyword>
<dbReference type="PANTHER" id="PTHR23241">
    <property type="entry name" value="LATE EMBRYOGENESIS ABUNDANT PLANTS LEA-RELATED"/>
    <property type="match status" value="1"/>
</dbReference>
<evidence type="ECO:0000256" key="3">
    <source>
        <dbReference type="ARBA" id="ARBA00022989"/>
    </source>
</evidence>
<gene>
    <name evidence="8" type="ORF">C1H76_5029</name>
</gene>
<accession>A0A4V6DU05</accession>
<feature type="transmembrane region" description="Helical" evidence="6">
    <location>
        <begin position="99"/>
        <end position="121"/>
    </location>
</feature>
<keyword evidence="4 6" id="KW-0472">Membrane</keyword>
<name>A0A4V6DU05_9PEZI</name>
<feature type="region of interest" description="Disordered" evidence="5">
    <location>
        <begin position="129"/>
        <end position="148"/>
    </location>
</feature>
<dbReference type="PANTHER" id="PTHR23241:SF106">
    <property type="entry name" value="DUF4149 DOMAIN-CONTAINING PROTEIN"/>
    <property type="match status" value="1"/>
</dbReference>
<evidence type="ECO:0000256" key="6">
    <source>
        <dbReference type="SAM" id="Phobius"/>
    </source>
</evidence>
<comment type="caution">
    <text evidence="8">The sequence shown here is derived from an EMBL/GenBank/DDBJ whole genome shotgun (WGS) entry which is preliminary data.</text>
</comment>
<feature type="domain" description="TMEM205-like" evidence="7">
    <location>
        <begin position="17"/>
        <end position="133"/>
    </location>
</feature>
<dbReference type="AlphaFoldDB" id="A0A4V6DU05"/>
<evidence type="ECO:0000256" key="1">
    <source>
        <dbReference type="ARBA" id="ARBA00004370"/>
    </source>
</evidence>
<feature type="compositionally biased region" description="Basic and acidic residues" evidence="5">
    <location>
        <begin position="133"/>
        <end position="143"/>
    </location>
</feature>
<dbReference type="EMBL" id="PTQR01000061">
    <property type="protein sequence ID" value="TKX22712.1"/>
    <property type="molecule type" value="Genomic_DNA"/>
</dbReference>
<dbReference type="GO" id="GO:0016020">
    <property type="term" value="C:membrane"/>
    <property type="evidence" value="ECO:0007669"/>
    <property type="project" value="UniProtKB-SubCell"/>
</dbReference>
<reference evidence="8 9" key="1">
    <citation type="submission" date="2018-02" db="EMBL/GenBank/DDBJ databases">
        <title>Draft genome sequences of Elsinoe sp., causing black scab on jojoba.</title>
        <authorList>
            <person name="Stodart B."/>
            <person name="Jeffress S."/>
            <person name="Ash G."/>
            <person name="Arun Chinnappa K."/>
        </authorList>
    </citation>
    <scope>NUCLEOTIDE SEQUENCE [LARGE SCALE GENOMIC DNA]</scope>
    <source>
        <strain evidence="8 9">Hillstone_2</strain>
    </source>
</reference>
<dbReference type="Proteomes" id="UP000308133">
    <property type="component" value="Unassembled WGS sequence"/>
</dbReference>
<organism evidence="8 9">
    <name type="scientific">Elsinoe australis</name>
    <dbReference type="NCBI Taxonomy" id="40998"/>
    <lineage>
        <taxon>Eukaryota</taxon>
        <taxon>Fungi</taxon>
        <taxon>Dikarya</taxon>
        <taxon>Ascomycota</taxon>
        <taxon>Pezizomycotina</taxon>
        <taxon>Dothideomycetes</taxon>
        <taxon>Dothideomycetidae</taxon>
        <taxon>Myriangiales</taxon>
        <taxon>Elsinoaceae</taxon>
        <taxon>Elsinoe</taxon>
    </lineage>
</organism>
<evidence type="ECO:0000256" key="2">
    <source>
        <dbReference type="ARBA" id="ARBA00022692"/>
    </source>
</evidence>
<feature type="transmembrane region" description="Helical" evidence="6">
    <location>
        <begin position="159"/>
        <end position="182"/>
    </location>
</feature>
<sequence length="188" mass="20551">MSSLSSLADFKAYHIISYSTFVGATFFQSFIAGPVAFKTLPRPMFSRLQQVTFPVFFSLQSALPLIMILTYPGEKMLAAAGREYRINSGFGGLSAEGNLWTVTAPLSAMLVTSVANLIFIGPLTTKTMKQRHHQETRDGKKSYDAGPHSTEMQQLNKKFGILHGISSLSNLVGWGAALYYGFVLGGRL</sequence>
<evidence type="ECO:0000313" key="8">
    <source>
        <dbReference type="EMBL" id="TKX22712.1"/>
    </source>
</evidence>
<evidence type="ECO:0000313" key="9">
    <source>
        <dbReference type="Proteomes" id="UP000308133"/>
    </source>
</evidence>
<feature type="transmembrane region" description="Helical" evidence="6">
    <location>
        <begin position="51"/>
        <end position="71"/>
    </location>
</feature>
<dbReference type="InterPro" id="IPR025423">
    <property type="entry name" value="TMEM205-like"/>
</dbReference>
<comment type="subcellular location">
    <subcellularLocation>
        <location evidence="1">Membrane</location>
    </subcellularLocation>
</comment>
<dbReference type="InterPro" id="IPR053009">
    <property type="entry name" value="Xanthocillin_Biosynth-Assoc"/>
</dbReference>
<proteinExistence type="predicted"/>
<protein>
    <recommendedName>
        <fullName evidence="7">TMEM205-like domain-containing protein</fullName>
    </recommendedName>
</protein>